<proteinExistence type="predicted"/>
<evidence type="ECO:0008006" key="4">
    <source>
        <dbReference type="Google" id="ProtNLM"/>
    </source>
</evidence>
<dbReference type="PROSITE" id="PS51257">
    <property type="entry name" value="PROKAR_LIPOPROTEIN"/>
    <property type="match status" value="1"/>
</dbReference>
<reference evidence="2 3" key="1">
    <citation type="submission" date="2018-12" db="EMBL/GenBank/DDBJ databases">
        <title>The genome sequences of Variovorax guangxiensis DSM 27352.</title>
        <authorList>
            <person name="Gao J."/>
            <person name="Sun J."/>
        </authorList>
    </citation>
    <scope>NUCLEOTIDE SEQUENCE [LARGE SCALE GENOMIC DNA]</scope>
    <source>
        <strain evidence="2 3">DSM 27352</strain>
    </source>
</reference>
<evidence type="ECO:0000313" key="3">
    <source>
        <dbReference type="Proteomes" id="UP000281118"/>
    </source>
</evidence>
<dbReference type="EMBL" id="RXFT01000003">
    <property type="protein sequence ID" value="RUR67300.1"/>
    <property type="molecule type" value="Genomic_DNA"/>
</dbReference>
<gene>
    <name evidence="2" type="ORF">EJP67_09520</name>
</gene>
<dbReference type="OrthoDB" id="8856546at2"/>
<evidence type="ECO:0000313" key="2">
    <source>
        <dbReference type="EMBL" id="RUR67300.1"/>
    </source>
</evidence>
<dbReference type="AlphaFoldDB" id="A0A433MI75"/>
<comment type="caution">
    <text evidence="2">The sequence shown here is derived from an EMBL/GenBank/DDBJ whole genome shotgun (WGS) entry which is preliminary data.</text>
</comment>
<evidence type="ECO:0000256" key="1">
    <source>
        <dbReference type="SAM" id="SignalP"/>
    </source>
</evidence>
<dbReference type="RefSeq" id="WP_126021470.1">
    <property type="nucleotide sequence ID" value="NZ_RXFT01000003.1"/>
</dbReference>
<feature type="chain" id="PRO_5019328468" description="Lipoprotein" evidence="1">
    <location>
        <begin position="20"/>
        <end position="180"/>
    </location>
</feature>
<sequence length="180" mass="19283">MKFATPGAALACTVPLALVAGCSYLTPAPPPPPPAPPPPVVSKDGLAPITEQQVERIREAIASKPPSPAVGKVVRSASPTIESFVRTEGCITARNGAVLNPFAAPGRLFDGTGFQGGPMAEMQYHDKTACVTVKRIQNWKMVSPKLLRFEVVYVGDDGEERAVKRHELVRQPKGGWLFTR</sequence>
<dbReference type="Proteomes" id="UP000281118">
    <property type="component" value="Unassembled WGS sequence"/>
</dbReference>
<protein>
    <recommendedName>
        <fullName evidence="4">Lipoprotein</fullName>
    </recommendedName>
</protein>
<feature type="signal peptide" evidence="1">
    <location>
        <begin position="1"/>
        <end position="19"/>
    </location>
</feature>
<keyword evidence="1" id="KW-0732">Signal</keyword>
<accession>A0A433MI75</accession>
<organism evidence="2 3">
    <name type="scientific">Variovorax guangxiensis</name>
    <dbReference type="NCBI Taxonomy" id="1775474"/>
    <lineage>
        <taxon>Bacteria</taxon>
        <taxon>Pseudomonadati</taxon>
        <taxon>Pseudomonadota</taxon>
        <taxon>Betaproteobacteria</taxon>
        <taxon>Burkholderiales</taxon>
        <taxon>Comamonadaceae</taxon>
        <taxon>Variovorax</taxon>
    </lineage>
</organism>
<name>A0A433MI75_9BURK</name>